<name>A0A1H3U973_9ACTN</name>
<dbReference type="AlphaFoldDB" id="A0A1H3U973"/>
<dbReference type="Proteomes" id="UP000199632">
    <property type="component" value="Unassembled WGS sequence"/>
</dbReference>
<organism evidence="1 2">
    <name type="scientific">Asanoa ishikariensis</name>
    <dbReference type="NCBI Taxonomy" id="137265"/>
    <lineage>
        <taxon>Bacteria</taxon>
        <taxon>Bacillati</taxon>
        <taxon>Actinomycetota</taxon>
        <taxon>Actinomycetes</taxon>
        <taxon>Micromonosporales</taxon>
        <taxon>Micromonosporaceae</taxon>
        <taxon>Asanoa</taxon>
    </lineage>
</organism>
<keyword evidence="2" id="KW-1185">Reference proteome</keyword>
<accession>A0A1H3U973</accession>
<evidence type="ECO:0000313" key="1">
    <source>
        <dbReference type="EMBL" id="SDZ58641.1"/>
    </source>
</evidence>
<dbReference type="RefSeq" id="WP_090801052.1">
    <property type="nucleotide sequence ID" value="NZ_BOND01000006.1"/>
</dbReference>
<dbReference type="EMBL" id="FNQB01000004">
    <property type="protein sequence ID" value="SDZ58641.1"/>
    <property type="molecule type" value="Genomic_DNA"/>
</dbReference>
<gene>
    <name evidence="1" type="ORF">SAMN05421684_6741</name>
</gene>
<proteinExistence type="predicted"/>
<sequence length="108" mass="11739">MLPAIALARLFGGSRVIWSKSMETNDLPLTNKEEELNDLPPGLDAAFADQRDERLIAALCRLHEERGHEDIEVAVVSGAGHTAAVVAGLQQGYGYRPRSADWLTVADL</sequence>
<evidence type="ECO:0000313" key="2">
    <source>
        <dbReference type="Proteomes" id="UP000199632"/>
    </source>
</evidence>
<reference evidence="2" key="1">
    <citation type="submission" date="2016-10" db="EMBL/GenBank/DDBJ databases">
        <authorList>
            <person name="Varghese N."/>
            <person name="Submissions S."/>
        </authorList>
    </citation>
    <scope>NUCLEOTIDE SEQUENCE [LARGE SCALE GENOMIC DNA]</scope>
    <source>
        <strain evidence="2">DSM 44718</strain>
    </source>
</reference>
<dbReference type="OrthoDB" id="7834500at2"/>
<protein>
    <submittedName>
        <fullName evidence="1">Uncharacterized protein</fullName>
    </submittedName>
</protein>